<accession>A0A6S8HJ42</accession>
<feature type="region of interest" description="Disordered" evidence="8">
    <location>
        <begin position="514"/>
        <end position="543"/>
    </location>
</feature>
<dbReference type="GO" id="GO:0003723">
    <property type="term" value="F:RNA binding"/>
    <property type="evidence" value="ECO:0007669"/>
    <property type="project" value="UniProtKB-UniRule"/>
</dbReference>
<dbReference type="InterPro" id="IPR027417">
    <property type="entry name" value="P-loop_NTPase"/>
</dbReference>
<comment type="catalytic activity">
    <reaction evidence="7">
        <text>ATP + H2O = ADP + phosphate + H(+)</text>
        <dbReference type="Rhea" id="RHEA:13065"/>
        <dbReference type="ChEBI" id="CHEBI:15377"/>
        <dbReference type="ChEBI" id="CHEBI:15378"/>
        <dbReference type="ChEBI" id="CHEBI:30616"/>
        <dbReference type="ChEBI" id="CHEBI:43474"/>
        <dbReference type="ChEBI" id="CHEBI:456216"/>
        <dbReference type="EC" id="3.6.4.13"/>
    </reaction>
</comment>
<evidence type="ECO:0000256" key="6">
    <source>
        <dbReference type="PROSITE-ProRule" id="PRU00552"/>
    </source>
</evidence>
<evidence type="ECO:0000259" key="10">
    <source>
        <dbReference type="PROSITE" id="PS51194"/>
    </source>
</evidence>
<dbReference type="PROSITE" id="PS51194">
    <property type="entry name" value="HELICASE_CTER"/>
    <property type="match status" value="1"/>
</dbReference>
<dbReference type="Pfam" id="PF00270">
    <property type="entry name" value="DEAD"/>
    <property type="match status" value="1"/>
</dbReference>
<dbReference type="PROSITE" id="PS51192">
    <property type="entry name" value="HELICASE_ATP_BIND_1"/>
    <property type="match status" value="1"/>
</dbReference>
<keyword evidence="1 7" id="KW-0547">Nucleotide-binding</keyword>
<evidence type="ECO:0000313" key="12">
    <source>
        <dbReference type="EMBL" id="CAE0488268.1"/>
    </source>
</evidence>
<evidence type="ECO:0000256" key="3">
    <source>
        <dbReference type="ARBA" id="ARBA00022806"/>
    </source>
</evidence>
<reference evidence="13" key="1">
    <citation type="submission" date="2021-01" db="EMBL/GenBank/DDBJ databases">
        <authorList>
            <person name="Corre E."/>
            <person name="Pelletier E."/>
            <person name="Niang G."/>
            <person name="Scheremetjew M."/>
            <person name="Finn R."/>
            <person name="Kale V."/>
            <person name="Holt S."/>
            <person name="Cochrane G."/>
            <person name="Meng A."/>
            <person name="Brown T."/>
            <person name="Cohen L."/>
        </authorList>
    </citation>
    <scope>NUCLEOTIDE SEQUENCE</scope>
    <source>
        <strain evidence="13">CCMP1320</strain>
    </source>
</reference>
<keyword evidence="3 7" id="KW-0347">Helicase</keyword>
<dbReference type="PROSITE" id="PS51195">
    <property type="entry name" value="Q_MOTIF"/>
    <property type="match status" value="1"/>
</dbReference>
<gene>
    <name evidence="12" type="ORF">DTER00134_LOCUS3332</name>
    <name evidence="13" type="ORF">DTER00134_LOCUS3334</name>
</gene>
<dbReference type="GO" id="GO:0003724">
    <property type="term" value="F:RNA helicase activity"/>
    <property type="evidence" value="ECO:0007669"/>
    <property type="project" value="UniProtKB-EC"/>
</dbReference>
<evidence type="ECO:0000259" key="11">
    <source>
        <dbReference type="PROSITE" id="PS51195"/>
    </source>
</evidence>
<feature type="short sequence motif" description="Q motif" evidence="6">
    <location>
        <begin position="282"/>
        <end position="310"/>
    </location>
</feature>
<feature type="domain" description="Helicase ATP-binding" evidence="9">
    <location>
        <begin position="313"/>
        <end position="501"/>
    </location>
</feature>
<dbReference type="InterPro" id="IPR011545">
    <property type="entry name" value="DEAD/DEAH_box_helicase_dom"/>
</dbReference>
<evidence type="ECO:0000256" key="1">
    <source>
        <dbReference type="ARBA" id="ARBA00022741"/>
    </source>
</evidence>
<dbReference type="AlphaFoldDB" id="A0A6S8HJ42"/>
<dbReference type="InterPro" id="IPR001650">
    <property type="entry name" value="Helicase_C-like"/>
</dbReference>
<dbReference type="EMBL" id="HBIP01006470">
    <property type="protein sequence ID" value="CAE0488270.1"/>
    <property type="molecule type" value="Transcribed_RNA"/>
</dbReference>
<dbReference type="InterPro" id="IPR014001">
    <property type="entry name" value="Helicase_ATP-bd"/>
</dbReference>
<evidence type="ECO:0000256" key="2">
    <source>
        <dbReference type="ARBA" id="ARBA00022801"/>
    </source>
</evidence>
<keyword evidence="4 7" id="KW-0067">ATP-binding</keyword>
<feature type="domain" description="Helicase C-terminal" evidence="10">
    <location>
        <begin position="570"/>
        <end position="746"/>
    </location>
</feature>
<name>A0A6S8HJ42_DUNTE</name>
<feature type="compositionally biased region" description="Low complexity" evidence="8">
    <location>
        <begin position="231"/>
        <end position="245"/>
    </location>
</feature>
<dbReference type="EC" id="3.6.4.13" evidence="7"/>
<dbReference type="InterPro" id="IPR025313">
    <property type="entry name" value="SPB4-like_CTE"/>
</dbReference>
<dbReference type="Pfam" id="PF13959">
    <property type="entry name" value="CTE_SPB4"/>
    <property type="match status" value="1"/>
</dbReference>
<evidence type="ECO:0000259" key="9">
    <source>
        <dbReference type="PROSITE" id="PS51192"/>
    </source>
</evidence>
<comment type="similarity">
    <text evidence="7">Belongs to the DEAD box helicase family.</text>
</comment>
<feature type="region of interest" description="Disordered" evidence="8">
    <location>
        <begin position="749"/>
        <end position="770"/>
    </location>
</feature>
<dbReference type="SMART" id="SM00490">
    <property type="entry name" value="HELICc"/>
    <property type="match status" value="1"/>
</dbReference>
<dbReference type="InterPro" id="IPR014014">
    <property type="entry name" value="RNA_helicase_DEAD_Q_motif"/>
</dbReference>
<proteinExistence type="inferred from homology"/>
<evidence type="ECO:0000256" key="7">
    <source>
        <dbReference type="RuleBase" id="RU365068"/>
    </source>
</evidence>
<dbReference type="Gene3D" id="3.40.50.300">
    <property type="entry name" value="P-loop containing nucleotide triphosphate hydrolases"/>
    <property type="match status" value="2"/>
</dbReference>
<feature type="compositionally biased region" description="Polar residues" evidence="8">
    <location>
        <begin position="33"/>
        <end position="52"/>
    </location>
</feature>
<comment type="domain">
    <text evidence="7">The Q motif is unique to and characteristic of the DEAD box family of RNA helicases and controls ATP binding and hydrolysis.</text>
</comment>
<sequence length="879" mass="93891">MDDADELVLNLDYDVAKKPKAQKKAHAQPTATRQQPAVNASTSAGSHNQGQQKPNSSKPNSSNVGGAPQQSSTKPSKAHAATQHAGKPEGVHKPQGGKQQGGSKGKQAENKQIGQTSRGKKRGGQQGGDDEDMLMRGADSEEDEDVAAMVAVLSKRDAQLEAELGARGGNSGPASKDPAGVVEFGSDDEEDGRARKKHKFARVASTPGLGSTEEGDGPLQGHGGKQHASGKGKQQGTQQQKQQQQEKALRWVPGQLGHAETAGPGAASAELFGSGEEAADRSTWEGLGLDPGLCAQLVGCNFERPTRVQQGAVPAMLARRDSMVRAPTGSGKTLAYLVPVIQDLAMQSPRLSRAEGTHALVIAPTRELCLQIHDVAMLLLKKYYWLVPGLVIGGENRVHEKARLRKGVTLLVATPGRLMDHLQSTSSFKIGELRWLILDEADRLLDLGFEAKLKAIIEVLDQKAEEAGTSEHKRTTALLSATLHERLTGLAATTLHKPATIGFTLAQSESGLQLSTAPIGDGDESAEPQAGSGSSAHQDPGSGTFHIPSQLRQCCVFVECRQRLLALAGLIRQKLLKTGFKKGGEDSSQNQGRKAVVFLSSCDGVELHYELLVKVWEAATGAPLLSFPGSSSNNEPSVYKLHGDMPQSQRTANFLRFTQAQRAVLLCTDVAARGLDFPDVTHILQYDVPGAPAEYVHRVGRTARMGHAGESILFLMPHERPYLGMLASKGITMQEDSVENALKWLPVPEDDAEAGGGGKSKKLRAGKPGKPSDVAIILQRRLMQEVASEPSLRNLASDAFRSFVRAYATHTSETKKAFHVRNLHLGHVAFAHALKEAPSTLGASGSAAERKRKRADEVASKQRKAKKQLFKGAHAATKS</sequence>
<dbReference type="InterPro" id="IPR000629">
    <property type="entry name" value="RNA-helicase_DEAD-box_CS"/>
</dbReference>
<protein>
    <recommendedName>
        <fullName evidence="7">ATP-dependent RNA helicase</fullName>
        <ecNumber evidence="7">3.6.4.13</ecNumber>
    </recommendedName>
</protein>
<keyword evidence="5 7" id="KW-0694">RNA-binding</keyword>
<evidence type="ECO:0000256" key="4">
    <source>
        <dbReference type="ARBA" id="ARBA00022840"/>
    </source>
</evidence>
<dbReference type="GO" id="GO:0005524">
    <property type="term" value="F:ATP binding"/>
    <property type="evidence" value="ECO:0007669"/>
    <property type="project" value="UniProtKB-UniRule"/>
</dbReference>
<dbReference type="SUPFAM" id="SSF52540">
    <property type="entry name" value="P-loop containing nucleoside triphosphate hydrolases"/>
    <property type="match status" value="2"/>
</dbReference>
<feature type="region of interest" description="Disordered" evidence="8">
    <location>
        <begin position="162"/>
        <end position="248"/>
    </location>
</feature>
<comment type="function">
    <text evidence="7">RNA helicase.</text>
</comment>
<dbReference type="EMBL" id="HBIP01006468">
    <property type="protein sequence ID" value="CAE0488268.1"/>
    <property type="molecule type" value="Transcribed_RNA"/>
</dbReference>
<dbReference type="Pfam" id="PF00271">
    <property type="entry name" value="Helicase_C"/>
    <property type="match status" value="1"/>
</dbReference>
<evidence type="ECO:0000256" key="8">
    <source>
        <dbReference type="SAM" id="MobiDB-lite"/>
    </source>
</evidence>
<dbReference type="GO" id="GO:0016787">
    <property type="term" value="F:hydrolase activity"/>
    <property type="evidence" value="ECO:0007669"/>
    <property type="project" value="UniProtKB-KW"/>
</dbReference>
<feature type="domain" description="DEAD-box RNA helicase Q" evidence="11">
    <location>
        <begin position="282"/>
        <end position="310"/>
    </location>
</feature>
<dbReference type="PROSITE" id="PS00039">
    <property type="entry name" value="DEAD_ATP_HELICASE"/>
    <property type="match status" value="1"/>
</dbReference>
<keyword evidence="2 7" id="KW-0378">Hydrolase</keyword>
<feature type="region of interest" description="Disordered" evidence="8">
    <location>
        <begin position="1"/>
        <end position="150"/>
    </location>
</feature>
<dbReference type="PANTHER" id="PTHR24031">
    <property type="entry name" value="RNA HELICASE"/>
    <property type="match status" value="1"/>
</dbReference>
<dbReference type="CDD" id="cd18787">
    <property type="entry name" value="SF2_C_DEAD"/>
    <property type="match status" value="1"/>
</dbReference>
<dbReference type="SMART" id="SM01178">
    <property type="entry name" value="DUF4217"/>
    <property type="match status" value="1"/>
</dbReference>
<evidence type="ECO:0000313" key="13">
    <source>
        <dbReference type="EMBL" id="CAE0488270.1"/>
    </source>
</evidence>
<evidence type="ECO:0000256" key="5">
    <source>
        <dbReference type="ARBA" id="ARBA00022884"/>
    </source>
</evidence>
<dbReference type="CDD" id="cd17949">
    <property type="entry name" value="DEADc_DDX31"/>
    <property type="match status" value="1"/>
</dbReference>
<feature type="region of interest" description="Disordered" evidence="8">
    <location>
        <begin position="840"/>
        <end position="879"/>
    </location>
</feature>
<feature type="compositionally biased region" description="Low complexity" evidence="8">
    <location>
        <begin position="53"/>
        <end position="63"/>
    </location>
</feature>
<organism evidence="13">
    <name type="scientific">Dunaliella tertiolecta</name>
    <name type="common">Green alga</name>
    <dbReference type="NCBI Taxonomy" id="3047"/>
    <lineage>
        <taxon>Eukaryota</taxon>
        <taxon>Viridiplantae</taxon>
        <taxon>Chlorophyta</taxon>
        <taxon>core chlorophytes</taxon>
        <taxon>Chlorophyceae</taxon>
        <taxon>CS clade</taxon>
        <taxon>Chlamydomonadales</taxon>
        <taxon>Dunaliellaceae</taxon>
        <taxon>Dunaliella</taxon>
    </lineage>
</organism>
<dbReference type="SMART" id="SM00487">
    <property type="entry name" value="DEXDc"/>
    <property type="match status" value="1"/>
</dbReference>